<feature type="binding site" evidence="1">
    <location>
        <begin position="88"/>
        <end position="90"/>
    </location>
    <ligand>
        <name>substrate</name>
    </ligand>
</feature>
<organism evidence="3 4">
    <name type="scientific">Shewanella xiamenensis</name>
    <dbReference type="NCBI Taxonomy" id="332186"/>
    <lineage>
        <taxon>Bacteria</taxon>
        <taxon>Pseudomonadati</taxon>
        <taxon>Pseudomonadota</taxon>
        <taxon>Gammaproteobacteria</taxon>
        <taxon>Alteromonadales</taxon>
        <taxon>Shewanellaceae</taxon>
        <taxon>Shewanella</taxon>
    </lineage>
</organism>
<evidence type="ECO:0000259" key="2">
    <source>
        <dbReference type="PROSITE" id="PS51471"/>
    </source>
</evidence>
<feature type="binding site" evidence="1">
    <location>
        <position position="212"/>
    </location>
    <ligand>
        <name>2-oxoglutarate</name>
        <dbReference type="ChEBI" id="CHEBI:16810"/>
    </ligand>
</feature>
<dbReference type="SUPFAM" id="SSF51197">
    <property type="entry name" value="Clavaminate synthase-like"/>
    <property type="match status" value="1"/>
</dbReference>
<keyword evidence="3" id="KW-0223">Dioxygenase</keyword>
<protein>
    <submittedName>
        <fullName evidence="3">Alpha-ketoglutarate-dependent dioxygenase AlkB</fullName>
    </submittedName>
</protein>
<feature type="binding site" evidence="1">
    <location>
        <position position="210"/>
    </location>
    <ligand>
        <name>2-oxoglutarate</name>
        <dbReference type="ChEBI" id="CHEBI:16810"/>
    </ligand>
</feature>
<comment type="caution">
    <text evidence="3">The sequence shown here is derived from an EMBL/GenBank/DDBJ whole genome shotgun (WGS) entry which is preliminary data.</text>
</comment>
<feature type="binding site" evidence="1">
    <location>
        <begin position="68"/>
        <end position="70"/>
    </location>
    <ligand>
        <name>substrate</name>
    </ligand>
</feature>
<feature type="binding site" evidence="1">
    <location>
        <position position="125"/>
    </location>
    <ligand>
        <name>2-oxoglutarate</name>
        <dbReference type="ChEBI" id="CHEBI:16810"/>
    </ligand>
</feature>
<dbReference type="GO" id="GO:0008198">
    <property type="term" value="F:ferrous iron binding"/>
    <property type="evidence" value="ECO:0007669"/>
    <property type="project" value="TreeGrafter"/>
</dbReference>
<dbReference type="InterPro" id="IPR027450">
    <property type="entry name" value="AlkB-like"/>
</dbReference>
<gene>
    <name evidence="3" type="ORF">QM089_01955</name>
</gene>
<dbReference type="PANTHER" id="PTHR31573:SF1">
    <property type="entry name" value="DNA OXIDATIVE DEMETHYLASE ALKBH2"/>
    <property type="match status" value="1"/>
</dbReference>
<dbReference type="Pfam" id="PF13532">
    <property type="entry name" value="2OG-FeII_Oxy_2"/>
    <property type="match status" value="1"/>
</dbReference>
<dbReference type="GO" id="GO:0051747">
    <property type="term" value="F:cytosine C-5 DNA demethylase activity"/>
    <property type="evidence" value="ECO:0007669"/>
    <property type="project" value="TreeGrafter"/>
</dbReference>
<reference evidence="3" key="1">
    <citation type="submission" date="2023-05" db="EMBL/GenBank/DDBJ databases">
        <title>Colonisation of extended spectrum b-lactamase- and carbapenemase-producing bacteria on hospital surfaces from low- and middle-income countries.</title>
        <authorList>
            <person name="Nieto-Rosado M."/>
            <person name="Sands K."/>
            <person name="Iregbu K."/>
            <person name="Zahra R."/>
            <person name="Mazarati J.B."/>
            <person name="Mehtar S."/>
            <person name="Barnards-Group B."/>
            <person name="Walsh T.R."/>
        </authorList>
    </citation>
    <scope>NUCLEOTIDE SEQUENCE</scope>
    <source>
        <strain evidence="3">PP-E493</strain>
    </source>
</reference>
<dbReference type="Gene3D" id="2.60.120.590">
    <property type="entry name" value="Alpha-ketoglutarate-dependent dioxygenase AlkB-like"/>
    <property type="match status" value="1"/>
</dbReference>
<evidence type="ECO:0000256" key="1">
    <source>
        <dbReference type="PIRSR" id="PIRSR632852-1"/>
    </source>
</evidence>
<dbReference type="RefSeq" id="WP_088586014.1">
    <property type="nucleotide sequence ID" value="NZ_JASGOQ010000001.1"/>
</dbReference>
<feature type="binding site" evidence="1">
    <location>
        <position position="140"/>
    </location>
    <ligand>
        <name>substrate</name>
    </ligand>
</feature>
<feature type="binding site" evidence="1">
    <location>
        <position position="127"/>
    </location>
    <ligand>
        <name>2-oxoglutarate</name>
        <dbReference type="ChEBI" id="CHEBI:16810"/>
    </ligand>
</feature>
<evidence type="ECO:0000313" key="3">
    <source>
        <dbReference type="EMBL" id="MDV5389063.1"/>
    </source>
</evidence>
<dbReference type="InterPro" id="IPR037151">
    <property type="entry name" value="AlkB-like_sf"/>
</dbReference>
<name>A0AAE4TLU3_9GAMM</name>
<evidence type="ECO:0000313" key="4">
    <source>
        <dbReference type="Proteomes" id="UP001187859"/>
    </source>
</evidence>
<feature type="domain" description="Fe2OG dioxygenase" evidence="2">
    <location>
        <begin position="118"/>
        <end position="215"/>
    </location>
</feature>
<dbReference type="Proteomes" id="UP001187859">
    <property type="component" value="Unassembled WGS sequence"/>
</dbReference>
<dbReference type="AlphaFoldDB" id="A0AAE4TLU3"/>
<dbReference type="InterPro" id="IPR032852">
    <property type="entry name" value="ALKBH2"/>
</dbReference>
<proteinExistence type="predicted"/>
<feature type="binding site" evidence="1">
    <location>
        <position position="137"/>
    </location>
    <ligand>
        <name>2-oxoglutarate</name>
        <dbReference type="ChEBI" id="CHEBI:16810"/>
    </ligand>
</feature>
<dbReference type="EMBL" id="JASGOQ010000001">
    <property type="protein sequence ID" value="MDV5389063.1"/>
    <property type="molecule type" value="Genomic_DNA"/>
</dbReference>
<dbReference type="PROSITE" id="PS51471">
    <property type="entry name" value="FE2OG_OXY"/>
    <property type="match status" value="1"/>
</dbReference>
<keyword evidence="3" id="KW-0560">Oxidoreductase</keyword>
<feature type="binding site" evidence="1">
    <location>
        <position position="206"/>
    </location>
    <ligand>
        <name>2-oxoglutarate</name>
        <dbReference type="ChEBI" id="CHEBI:16810"/>
    </ligand>
</feature>
<accession>A0AAE4TLU3</accession>
<dbReference type="GO" id="GO:0006307">
    <property type="term" value="P:DNA alkylation repair"/>
    <property type="evidence" value="ECO:0007669"/>
    <property type="project" value="TreeGrafter"/>
</dbReference>
<dbReference type="PANTHER" id="PTHR31573">
    <property type="entry name" value="ALPHA-KETOGLUTARATE-DEPENDENT DIOXYGENASE ALKB HOMOLOG 2"/>
    <property type="match status" value="1"/>
</dbReference>
<dbReference type="GO" id="GO:0035516">
    <property type="term" value="F:broad specificity oxidative DNA demethylase activity"/>
    <property type="evidence" value="ECO:0007669"/>
    <property type="project" value="TreeGrafter"/>
</dbReference>
<dbReference type="InterPro" id="IPR005123">
    <property type="entry name" value="Oxoglu/Fe-dep_dioxygenase_dom"/>
</dbReference>
<feature type="binding site" evidence="1">
    <location>
        <position position="194"/>
    </location>
    <ligand>
        <name>2-oxoglutarate</name>
        <dbReference type="ChEBI" id="CHEBI:16810"/>
    </ligand>
</feature>
<dbReference type="FunFam" id="2.60.120.590:FF:000015">
    <property type="entry name" value="DNA oxidative demethylase ALKBH2"/>
    <property type="match status" value="1"/>
</dbReference>
<sequence>MKQAELGFEFEDYPLDTPDDVLAIESLDIGQLEPPITLVRDYLGKAQQNALINEAQSYPLTRPQIQVFGRYHSIPRQQVWYGDLGCDYMYSGLFIRALPWPQYLQKLRDKLQRDFSLGSNGVLVNRYADGQDCMGAHSDDEPEIAHGSDIASISLGATRDFVIKHKHSKLKYTISLHSGDLLIMHWPMQHDWLHSVPKRLKVTEPRWNYTFRQLIVNYHG</sequence>